<dbReference type="GO" id="GO:0005886">
    <property type="term" value="C:plasma membrane"/>
    <property type="evidence" value="ECO:0007669"/>
    <property type="project" value="UniProtKB-SubCell"/>
</dbReference>
<dbReference type="Gene3D" id="2.60.220.50">
    <property type="match status" value="1"/>
</dbReference>
<organism evidence="19 20">
    <name type="scientific">Patiria miniata</name>
    <name type="common">Bat star</name>
    <name type="synonym">Asterina miniata</name>
    <dbReference type="NCBI Taxonomy" id="46514"/>
    <lineage>
        <taxon>Eukaryota</taxon>
        <taxon>Metazoa</taxon>
        <taxon>Echinodermata</taxon>
        <taxon>Eleutherozoa</taxon>
        <taxon>Asterozoa</taxon>
        <taxon>Asteroidea</taxon>
        <taxon>Valvatacea</taxon>
        <taxon>Valvatida</taxon>
        <taxon>Asterinidae</taxon>
        <taxon>Patiria</taxon>
    </lineage>
</organism>
<dbReference type="EnsemblMetazoa" id="XM_038212357.1">
    <property type="protein sequence ID" value="XP_038068285.1"/>
    <property type="gene ID" value="LOC119737768"/>
</dbReference>
<dbReference type="Gene3D" id="1.20.1070.10">
    <property type="entry name" value="Rhodopsin 7-helix transmembrane proteins"/>
    <property type="match status" value="1"/>
</dbReference>
<evidence type="ECO:0000256" key="11">
    <source>
        <dbReference type="ARBA" id="ARBA00023180"/>
    </source>
</evidence>
<dbReference type="Gene3D" id="4.10.1240.10">
    <property type="entry name" value="GPCR, family 2, extracellular hormone receptor domain"/>
    <property type="match status" value="1"/>
</dbReference>
<dbReference type="InterPro" id="IPR000203">
    <property type="entry name" value="GPS"/>
</dbReference>
<evidence type="ECO:0000256" key="13">
    <source>
        <dbReference type="SAM" id="MobiDB-lite"/>
    </source>
</evidence>
<dbReference type="GeneID" id="119737768"/>
<keyword evidence="8 14" id="KW-0472">Membrane</keyword>
<dbReference type="FunFam" id="1.20.1070.10:FF:000200">
    <property type="entry name" value="Adhesion G protein-coupled receptor L3"/>
    <property type="match status" value="1"/>
</dbReference>
<evidence type="ECO:0000256" key="1">
    <source>
        <dbReference type="ARBA" id="ARBA00004651"/>
    </source>
</evidence>
<evidence type="ECO:0000259" key="17">
    <source>
        <dbReference type="PROSITE" id="PS50228"/>
    </source>
</evidence>
<dbReference type="AlphaFoldDB" id="A0A914AW07"/>
<keyword evidence="10" id="KW-0675">Receptor</keyword>
<evidence type="ECO:0000313" key="19">
    <source>
        <dbReference type="EnsemblMetazoa" id="XP_038068285.1"/>
    </source>
</evidence>
<dbReference type="PROSITE" id="PS00650">
    <property type="entry name" value="G_PROTEIN_RECEP_F2_2"/>
    <property type="match status" value="1"/>
</dbReference>
<feature type="domain" description="SUEL-type lectin" evidence="17">
    <location>
        <begin position="170"/>
        <end position="266"/>
    </location>
</feature>
<dbReference type="GO" id="GO:0007166">
    <property type="term" value="P:cell surface receptor signaling pathway"/>
    <property type="evidence" value="ECO:0007669"/>
    <property type="project" value="InterPro"/>
</dbReference>
<dbReference type="InterPro" id="IPR000922">
    <property type="entry name" value="Lectin_gal-bd_dom"/>
</dbReference>
<dbReference type="CDD" id="cd15440">
    <property type="entry name" value="7tmB2_latrophilin-like_invertebrate"/>
    <property type="match status" value="1"/>
</dbReference>
<feature type="transmembrane region" description="Helical" evidence="14">
    <location>
        <begin position="833"/>
        <end position="859"/>
    </location>
</feature>
<keyword evidence="4 14" id="KW-0812">Transmembrane</keyword>
<evidence type="ECO:0000256" key="3">
    <source>
        <dbReference type="ARBA" id="ARBA00022553"/>
    </source>
</evidence>
<evidence type="ECO:0000313" key="20">
    <source>
        <dbReference type="Proteomes" id="UP000887568"/>
    </source>
</evidence>
<dbReference type="Gene3D" id="2.60.120.740">
    <property type="match status" value="2"/>
</dbReference>
<dbReference type="Gene3D" id="1.25.40.610">
    <property type="match status" value="1"/>
</dbReference>
<evidence type="ECO:0000256" key="14">
    <source>
        <dbReference type="SAM" id="Phobius"/>
    </source>
</evidence>
<keyword evidence="20" id="KW-1185">Reference proteome</keyword>
<evidence type="ECO:0000256" key="8">
    <source>
        <dbReference type="ARBA" id="ARBA00023136"/>
    </source>
</evidence>
<dbReference type="CDD" id="cd22823">
    <property type="entry name" value="Gal_Rha_Lectin"/>
    <property type="match status" value="1"/>
</dbReference>
<evidence type="ECO:0000259" key="16">
    <source>
        <dbReference type="PROSITE" id="PS50227"/>
    </source>
</evidence>
<dbReference type="PANTHER" id="PTHR12011:SF471">
    <property type="entry name" value="G-PROTEIN COUPLED RECEPTORS FAMILY 2 PROFILE 2 DOMAIN-CONTAINING PROTEIN"/>
    <property type="match status" value="1"/>
</dbReference>
<feature type="compositionally biased region" description="Polar residues" evidence="13">
    <location>
        <begin position="448"/>
        <end position="460"/>
    </location>
</feature>
<evidence type="ECO:0000256" key="5">
    <source>
        <dbReference type="ARBA" id="ARBA00022729"/>
    </source>
</evidence>
<feature type="transmembrane region" description="Helical" evidence="14">
    <location>
        <begin position="764"/>
        <end position="786"/>
    </location>
</feature>
<dbReference type="InterPro" id="IPR001879">
    <property type="entry name" value="GPCR_2_extracellular_dom"/>
</dbReference>
<keyword evidence="5" id="KW-0732">Signal</keyword>
<dbReference type="PRINTS" id="PR00249">
    <property type="entry name" value="GPCRSECRETIN"/>
</dbReference>
<dbReference type="InterPro" id="IPR043159">
    <property type="entry name" value="Lectin_gal-bd_sf"/>
</dbReference>
<dbReference type="InterPro" id="IPR048072">
    <property type="entry name" value="7tmB2_latrophilin-like"/>
</dbReference>
<keyword evidence="9" id="KW-1015">Disulfide bond</keyword>
<feature type="transmembrane region" description="Helical" evidence="14">
    <location>
        <begin position="905"/>
        <end position="928"/>
    </location>
</feature>
<dbReference type="OMA" id="IVCRHSN"/>
<dbReference type="RefSeq" id="XP_038068285.1">
    <property type="nucleotide sequence ID" value="XM_038212357.1"/>
</dbReference>
<accession>A0A914AW07</accession>
<feature type="transmembrane region" description="Helical" evidence="14">
    <location>
        <begin position="793"/>
        <end position="813"/>
    </location>
</feature>
<evidence type="ECO:0000256" key="12">
    <source>
        <dbReference type="ARBA" id="ARBA00023224"/>
    </source>
</evidence>
<dbReference type="OrthoDB" id="1100386at2759"/>
<dbReference type="SMART" id="SM00008">
    <property type="entry name" value="HormR"/>
    <property type="match status" value="1"/>
</dbReference>
<evidence type="ECO:0000256" key="6">
    <source>
        <dbReference type="ARBA" id="ARBA00022989"/>
    </source>
</evidence>
<feature type="domain" description="SUEL-type lectin" evidence="17">
    <location>
        <begin position="64"/>
        <end position="161"/>
    </location>
</feature>
<dbReference type="InterPro" id="IPR000742">
    <property type="entry name" value="EGF"/>
</dbReference>
<dbReference type="InterPro" id="IPR046338">
    <property type="entry name" value="GAIN_dom_sf"/>
</dbReference>
<keyword evidence="12" id="KW-0807">Transducer</keyword>
<dbReference type="CDD" id="cd22827">
    <property type="entry name" value="Gal_Rha_Lectin_SUL-I-like"/>
    <property type="match status" value="1"/>
</dbReference>
<keyword evidence="2" id="KW-1003">Cell membrane</keyword>
<sequence length="1097" mass="121010">MLNTDLTTQSRMRLEAAACGRQLYFACELTVEALYQERTFQCLCPEGYSGEFCHHTSDLQIQESCSDSLLVLTCDHDKHLSIVGSTFHLDNNNVCPPAGVAPVGNCLFSASQINTYLRELILLPGCEGQTRCEVTVTDDLIRDLDPCPTHPKYVKVHYRCRDTYNVHTETCQSLTAKLSCQKPLGLPHIRVDVAAYGRLRASSVCSESTLRPGELSVTDCRSLMTLDIVARRCNGYASCNVTASDDVFGDPCQGVFKYLDISYQCLANITEATAAYPLTYGVATLTPPVFCPAVNRSGVQWRTTQDGKTDVQRCPDGQDGLAYWQCDKQNPVQWSAMGPDLSQCTSPWINDIYRQIESESVSAGVLAQSVLNNTVASSTVQNRDVQKTVSLMNDLLQLQDKQLTGLAEQEQQSTVEAFGEILVEFGSNILDSDKQSTWASAATDEGSAASQTPATPTDVTENLENTGFLVAQYLSRDKTNVVIHSENIVMTVEAIASENAGKAVFFQDTRTTEDGTTDTLNTITLPPSATQTTGNMGSAQVVFLVYKTLGEYLTDTAIDGMEAISRSVNDTDYDFSNETDESLGLQLNSAVMSASARKQEKDVETFENDEEVLLTIKHTLSNITGNVSCVFWNSSKSLGGNGAWSDKGCRLVSSNQTHSACACNHLTNFAILMDVTGTHTKIPVIHEKVLTVLTFVGCSISIVCLFISIFAFTFFRNIWSLRVTIHRNLCLMLLLANALFIAGVEQTQIKILCSVIAGLLHYSFLSAFVWMSLEAVQFYIMLVHVFSTHSRHWPYYLAGYGIPAIVVGVSAGVNYTGYGTDRYCWLSTDNYFIWSFTGPVAAIIAVNVVLLIVSLRIAYSSRSSINKGIAQNDIRPWIKGAMTLLFLLGITWGIGFFFINQQSLVVAYIFTILNSLQGLFIFVFYCLGNERVNSEMRKFVHRQRWLPACIRDRYGRNSASNQSWSQKGATIRRQQACRPEVYHKTDTSAMTTLNTLSEGDITETTKDKYANPAIDVKLVDDNDQDNSSQTANMEYGTTNMAYDTSSLAETCSTVAEGTNIADGSHSGRSWLHNNAINTIVAENKTKSDHQYPPVDYD</sequence>
<dbReference type="PANTHER" id="PTHR12011">
    <property type="entry name" value="ADHESION G-PROTEIN COUPLED RECEPTOR"/>
    <property type="match status" value="1"/>
</dbReference>
<dbReference type="Pfam" id="PF16489">
    <property type="entry name" value="GAIN"/>
    <property type="match status" value="1"/>
</dbReference>
<feature type="domain" description="G-protein coupled receptors family 2 profile 1" evidence="16">
    <location>
        <begin position="264"/>
        <end position="348"/>
    </location>
</feature>
<feature type="transmembrane region" description="Helical" evidence="14">
    <location>
        <begin position="689"/>
        <end position="715"/>
    </location>
</feature>
<reference evidence="19" key="1">
    <citation type="submission" date="2022-11" db="UniProtKB">
        <authorList>
            <consortium name="EnsemblMetazoa"/>
        </authorList>
    </citation>
    <scope>IDENTIFICATION</scope>
</reference>
<evidence type="ECO:0000256" key="9">
    <source>
        <dbReference type="ARBA" id="ARBA00023157"/>
    </source>
</evidence>
<feature type="transmembrane region" description="Helical" evidence="14">
    <location>
        <begin position="880"/>
        <end position="899"/>
    </location>
</feature>
<dbReference type="InterPro" id="IPR017983">
    <property type="entry name" value="GPCR_2_secretin-like_CS"/>
</dbReference>
<keyword evidence="7" id="KW-0297">G-protein coupled receptor</keyword>
<dbReference type="Pfam" id="PF01825">
    <property type="entry name" value="GPS"/>
    <property type="match status" value="1"/>
</dbReference>
<protein>
    <submittedName>
        <fullName evidence="19">Uncharacterized protein</fullName>
    </submittedName>
</protein>
<dbReference type="GO" id="GO:0030246">
    <property type="term" value="F:carbohydrate binding"/>
    <property type="evidence" value="ECO:0007669"/>
    <property type="project" value="InterPro"/>
</dbReference>
<evidence type="ECO:0000259" key="18">
    <source>
        <dbReference type="PROSITE" id="PS50261"/>
    </source>
</evidence>
<dbReference type="InterPro" id="IPR057244">
    <property type="entry name" value="GAIN_B"/>
</dbReference>
<feature type="domain" description="G-protein coupled receptors family 2 profile 2" evidence="18">
    <location>
        <begin position="690"/>
        <end position="929"/>
    </location>
</feature>
<evidence type="ECO:0000256" key="2">
    <source>
        <dbReference type="ARBA" id="ARBA00022475"/>
    </source>
</evidence>
<keyword evidence="6 14" id="KW-1133">Transmembrane helix</keyword>
<evidence type="ECO:0000256" key="10">
    <source>
        <dbReference type="ARBA" id="ARBA00023170"/>
    </source>
</evidence>
<dbReference type="InterPro" id="IPR017981">
    <property type="entry name" value="GPCR_2-like_7TM"/>
</dbReference>
<dbReference type="SMART" id="SM00303">
    <property type="entry name" value="GPS"/>
    <property type="match status" value="1"/>
</dbReference>
<dbReference type="GO" id="GO:0007189">
    <property type="term" value="P:adenylate cyclase-activating G protein-coupled receptor signaling pathway"/>
    <property type="evidence" value="ECO:0007669"/>
    <property type="project" value="TreeGrafter"/>
</dbReference>
<keyword evidence="3" id="KW-0597">Phosphoprotein</keyword>
<evidence type="ECO:0000256" key="7">
    <source>
        <dbReference type="ARBA" id="ARBA00023040"/>
    </source>
</evidence>
<dbReference type="PROSITE" id="PS50227">
    <property type="entry name" value="G_PROTEIN_RECEP_F2_3"/>
    <property type="match status" value="1"/>
</dbReference>
<evidence type="ECO:0000259" key="15">
    <source>
        <dbReference type="PROSITE" id="PS50221"/>
    </source>
</evidence>
<feature type="transmembrane region" description="Helical" evidence="14">
    <location>
        <begin position="727"/>
        <end position="744"/>
    </location>
</feature>
<feature type="domain" description="GAIN-B" evidence="15">
    <location>
        <begin position="479"/>
        <end position="679"/>
    </location>
</feature>
<evidence type="ECO:0000256" key="4">
    <source>
        <dbReference type="ARBA" id="ARBA00022692"/>
    </source>
</evidence>
<dbReference type="Proteomes" id="UP000887568">
    <property type="component" value="Unplaced"/>
</dbReference>
<dbReference type="PROSITE" id="PS00022">
    <property type="entry name" value="EGF_1"/>
    <property type="match status" value="1"/>
</dbReference>
<proteinExistence type="predicted"/>
<dbReference type="Pfam" id="PF00002">
    <property type="entry name" value="7tm_2"/>
    <property type="match status" value="1"/>
</dbReference>
<comment type="subcellular location">
    <subcellularLocation>
        <location evidence="1">Cell membrane</location>
        <topology evidence="1">Multi-pass membrane protein</topology>
    </subcellularLocation>
</comment>
<dbReference type="InterPro" id="IPR036445">
    <property type="entry name" value="GPCR_2_extracell_dom_sf"/>
</dbReference>
<name>A0A914AW07_PATMI</name>
<dbReference type="PROSITE" id="PS01186">
    <property type="entry name" value="EGF_2"/>
    <property type="match status" value="1"/>
</dbReference>
<keyword evidence="11" id="KW-0325">Glycoprotein</keyword>
<dbReference type="PROSITE" id="PS50228">
    <property type="entry name" value="SUEL_LECTIN"/>
    <property type="match status" value="2"/>
</dbReference>
<dbReference type="InterPro" id="IPR032471">
    <property type="entry name" value="AGRL2-4_GAIN_subdom_A"/>
</dbReference>
<dbReference type="InterPro" id="IPR000832">
    <property type="entry name" value="GPCR_2_secretin-like"/>
</dbReference>
<dbReference type="Pfam" id="PF02140">
    <property type="entry name" value="SUEL_Lectin"/>
    <property type="match status" value="1"/>
</dbReference>
<dbReference type="PROSITE" id="PS50261">
    <property type="entry name" value="G_PROTEIN_RECEP_F2_4"/>
    <property type="match status" value="1"/>
</dbReference>
<dbReference type="PROSITE" id="PS50221">
    <property type="entry name" value="GAIN_B"/>
    <property type="match status" value="1"/>
</dbReference>
<feature type="region of interest" description="Disordered" evidence="13">
    <location>
        <begin position="436"/>
        <end position="460"/>
    </location>
</feature>
<dbReference type="GO" id="GO:0004930">
    <property type="term" value="F:G protein-coupled receptor activity"/>
    <property type="evidence" value="ECO:0007669"/>
    <property type="project" value="UniProtKB-KW"/>
</dbReference>